<name>A0A0A1V1M4_9HYPO</name>
<gene>
    <name evidence="3" type="ORF">X797_003559</name>
</gene>
<feature type="compositionally biased region" description="Polar residues" evidence="1">
    <location>
        <begin position="78"/>
        <end position="92"/>
    </location>
</feature>
<reference evidence="3 4" key="1">
    <citation type="submission" date="2014-02" db="EMBL/GenBank/DDBJ databases">
        <title>The genome sequence of the entomopathogenic fungus Metarhizium robertsii ARSEF 2575.</title>
        <authorList>
            <person name="Giuliano Garisto Donzelli B."/>
            <person name="Roe B.A."/>
            <person name="Macmil S.L."/>
            <person name="Krasnoff S.B."/>
            <person name="Gibson D.M."/>
        </authorList>
    </citation>
    <scope>NUCLEOTIDE SEQUENCE [LARGE SCALE GENOMIC DNA]</scope>
    <source>
        <strain evidence="3 4">ARSEF 2575</strain>
    </source>
</reference>
<evidence type="ECO:0000256" key="1">
    <source>
        <dbReference type="SAM" id="MobiDB-lite"/>
    </source>
</evidence>
<organism evidence="3 4">
    <name type="scientific">Metarhizium robertsii</name>
    <dbReference type="NCBI Taxonomy" id="568076"/>
    <lineage>
        <taxon>Eukaryota</taxon>
        <taxon>Fungi</taxon>
        <taxon>Dikarya</taxon>
        <taxon>Ascomycota</taxon>
        <taxon>Pezizomycotina</taxon>
        <taxon>Sordariomycetes</taxon>
        <taxon>Hypocreomycetidae</taxon>
        <taxon>Hypocreales</taxon>
        <taxon>Clavicipitaceae</taxon>
        <taxon>Metarhizium</taxon>
    </lineage>
</organism>
<dbReference type="AlphaFoldDB" id="A0A0A1V1M4"/>
<dbReference type="EMBL" id="JELW01000003">
    <property type="protein sequence ID" value="EXV03760.1"/>
    <property type="molecule type" value="Genomic_DNA"/>
</dbReference>
<keyword evidence="2" id="KW-0812">Transmembrane</keyword>
<protein>
    <submittedName>
        <fullName evidence="3">Uncharacterized protein</fullName>
    </submittedName>
</protein>
<feature type="compositionally biased region" description="Polar residues" evidence="1">
    <location>
        <begin position="106"/>
        <end position="126"/>
    </location>
</feature>
<feature type="transmembrane region" description="Helical" evidence="2">
    <location>
        <begin position="197"/>
        <end position="223"/>
    </location>
</feature>
<comment type="caution">
    <text evidence="3">The sequence shown here is derived from an EMBL/GenBank/DDBJ whole genome shotgun (WGS) entry which is preliminary data.</text>
</comment>
<feature type="region of interest" description="Disordered" evidence="1">
    <location>
        <begin position="1"/>
        <end position="133"/>
    </location>
</feature>
<dbReference type="Proteomes" id="UP000030151">
    <property type="component" value="Unassembled WGS sequence"/>
</dbReference>
<keyword evidence="2" id="KW-1133">Transmembrane helix</keyword>
<evidence type="ECO:0000256" key="2">
    <source>
        <dbReference type="SAM" id="Phobius"/>
    </source>
</evidence>
<accession>A0A0A1V1M4</accession>
<sequence>MSSTWQDLAPPQESPDHPSQSIPNAAYPDAPYQPGSGFHGDASTPASTSLATSVTGNNTTSYSASSTASPNQSAANTGPSSWHQTAVLSTSMPDGPPPPYVRDQHSSPYITAQTRPASHWTGTQSNRRVEQPDSVPLQRLPLAASSQCYRERSEASITQHDQLPSAYTTGSGSITASTRTVKLGSVAEARRRRRRRVIICLVLLAAVIVFVLALIIGIALGVLKNTARDNRNNGPVVR</sequence>
<feature type="compositionally biased region" description="Low complexity" evidence="1">
    <location>
        <begin position="42"/>
        <end position="77"/>
    </location>
</feature>
<dbReference type="HOGENOM" id="CLU_1262256_0_0_1"/>
<proteinExistence type="predicted"/>
<evidence type="ECO:0000313" key="4">
    <source>
        <dbReference type="Proteomes" id="UP000030151"/>
    </source>
</evidence>
<keyword evidence="2" id="KW-0472">Membrane</keyword>
<dbReference type="OrthoDB" id="4941143at2759"/>
<evidence type="ECO:0000313" key="3">
    <source>
        <dbReference type="EMBL" id="EXV03760.1"/>
    </source>
</evidence>